<proteinExistence type="predicted"/>
<comment type="caution">
    <text evidence="3">The sequence shown here is derived from an EMBL/GenBank/DDBJ whole genome shotgun (WGS) entry which is preliminary data.</text>
</comment>
<feature type="compositionally biased region" description="Low complexity" evidence="1">
    <location>
        <begin position="116"/>
        <end position="127"/>
    </location>
</feature>
<keyword evidence="4" id="KW-1185">Reference proteome</keyword>
<evidence type="ECO:0000256" key="1">
    <source>
        <dbReference type="SAM" id="MobiDB-lite"/>
    </source>
</evidence>
<dbReference type="GO" id="GO:0004497">
    <property type="term" value="F:monooxygenase activity"/>
    <property type="evidence" value="ECO:0007669"/>
    <property type="project" value="UniProtKB-KW"/>
</dbReference>
<dbReference type="RefSeq" id="WP_203001338.1">
    <property type="nucleotide sequence ID" value="NZ_JADWYU010000158.1"/>
</dbReference>
<evidence type="ECO:0000313" key="3">
    <source>
        <dbReference type="EMBL" id="MBL7629774.1"/>
    </source>
</evidence>
<dbReference type="Pfam" id="PF03992">
    <property type="entry name" value="ABM"/>
    <property type="match status" value="1"/>
</dbReference>
<sequence>MDDKGFYSIIDYAVDGPDSQRELVEAFAEIQRRWVSFYPGYRSARIFASVDGTRVYNVVHWVSEADFRHFEQTSDTAGRVAAIEAAVAGVRGWAKPRMTGAPRFRVAREVGPGPRPAGAAAAPTGPARSDRAEDAE</sequence>
<dbReference type="EMBL" id="JAEACQ010000236">
    <property type="protein sequence ID" value="MBL7629774.1"/>
    <property type="molecule type" value="Genomic_DNA"/>
</dbReference>
<dbReference type="Proteomes" id="UP000604475">
    <property type="component" value="Unassembled WGS sequence"/>
</dbReference>
<keyword evidence="3" id="KW-0503">Monooxygenase</keyword>
<dbReference type="InterPro" id="IPR007138">
    <property type="entry name" value="ABM_dom"/>
</dbReference>
<feature type="region of interest" description="Disordered" evidence="1">
    <location>
        <begin position="107"/>
        <end position="136"/>
    </location>
</feature>
<accession>A0A937UNE1</accession>
<dbReference type="Gene3D" id="3.30.70.100">
    <property type="match status" value="1"/>
</dbReference>
<dbReference type="InterPro" id="IPR011008">
    <property type="entry name" value="Dimeric_a/b-barrel"/>
</dbReference>
<dbReference type="SUPFAM" id="SSF54909">
    <property type="entry name" value="Dimeric alpha+beta barrel"/>
    <property type="match status" value="1"/>
</dbReference>
<keyword evidence="3" id="KW-0560">Oxidoreductase</keyword>
<feature type="domain" description="ABM" evidence="2">
    <location>
        <begin position="17"/>
        <end position="74"/>
    </location>
</feature>
<organism evidence="3 4">
    <name type="scientific">Frankia nepalensis</name>
    <dbReference type="NCBI Taxonomy" id="1836974"/>
    <lineage>
        <taxon>Bacteria</taxon>
        <taxon>Bacillati</taxon>
        <taxon>Actinomycetota</taxon>
        <taxon>Actinomycetes</taxon>
        <taxon>Frankiales</taxon>
        <taxon>Frankiaceae</taxon>
        <taxon>Frankia</taxon>
    </lineage>
</organism>
<gene>
    <name evidence="3" type="ORF">I7412_21905</name>
</gene>
<evidence type="ECO:0000313" key="4">
    <source>
        <dbReference type="Proteomes" id="UP000604475"/>
    </source>
</evidence>
<name>A0A937UNE1_9ACTN</name>
<dbReference type="AlphaFoldDB" id="A0A937UNE1"/>
<protein>
    <submittedName>
        <fullName evidence="3">Antibiotic biosynthesis monooxygenase</fullName>
    </submittedName>
</protein>
<reference evidence="3" key="1">
    <citation type="submission" date="2020-12" db="EMBL/GenBank/DDBJ databases">
        <title>Genomic characterization of non-nitrogen-fixing Frankia strains.</title>
        <authorList>
            <person name="Carlos-Shanley C."/>
            <person name="Guerra T."/>
            <person name="Hahn D."/>
        </authorList>
    </citation>
    <scope>NUCLEOTIDE SEQUENCE</scope>
    <source>
        <strain evidence="3">CN6</strain>
    </source>
</reference>
<evidence type="ECO:0000259" key="2">
    <source>
        <dbReference type="Pfam" id="PF03992"/>
    </source>
</evidence>